<keyword evidence="3" id="KW-0813">Transport</keyword>
<keyword evidence="7 8" id="KW-0472">Membrane</keyword>
<protein>
    <submittedName>
        <fullName evidence="9">Iron-enterobactin transporter membrane protein</fullName>
    </submittedName>
</protein>
<comment type="caution">
    <text evidence="9">The sequence shown here is derived from an EMBL/GenBank/DDBJ whole genome shotgun (WGS) entry which is preliminary data.</text>
</comment>
<dbReference type="GO" id="GO:0022857">
    <property type="term" value="F:transmembrane transporter activity"/>
    <property type="evidence" value="ECO:0007669"/>
    <property type="project" value="InterPro"/>
</dbReference>
<feature type="transmembrane region" description="Helical" evidence="8">
    <location>
        <begin position="26"/>
        <end position="46"/>
    </location>
</feature>
<dbReference type="GO" id="GO:0005886">
    <property type="term" value="C:plasma membrane"/>
    <property type="evidence" value="ECO:0007669"/>
    <property type="project" value="UniProtKB-SubCell"/>
</dbReference>
<feature type="transmembrane region" description="Helical" evidence="8">
    <location>
        <begin position="208"/>
        <end position="232"/>
    </location>
</feature>
<feature type="transmembrane region" description="Helical" evidence="8">
    <location>
        <begin position="325"/>
        <end position="343"/>
    </location>
</feature>
<evidence type="ECO:0000256" key="8">
    <source>
        <dbReference type="SAM" id="Phobius"/>
    </source>
</evidence>
<accession>A0A5J4LS43</accession>
<feature type="transmembrane region" description="Helical" evidence="8">
    <location>
        <begin position="297"/>
        <end position="319"/>
    </location>
</feature>
<keyword evidence="5 8" id="KW-0812">Transmembrane</keyword>
<comment type="subcellular location">
    <subcellularLocation>
        <location evidence="1">Cell membrane</location>
        <topology evidence="1">Multi-pass membrane protein</topology>
    </subcellularLocation>
</comment>
<feature type="transmembrane region" description="Helical" evidence="8">
    <location>
        <begin position="252"/>
        <end position="285"/>
    </location>
</feature>
<dbReference type="AlphaFoldDB" id="A0A5J4LS43"/>
<name>A0A5J4LS43_9ACTN</name>
<evidence type="ECO:0000256" key="2">
    <source>
        <dbReference type="ARBA" id="ARBA00007935"/>
    </source>
</evidence>
<comment type="similarity">
    <text evidence="2">Belongs to the binding-protein-dependent transport system permease family. FecCD subfamily.</text>
</comment>
<evidence type="ECO:0000256" key="7">
    <source>
        <dbReference type="ARBA" id="ARBA00023136"/>
    </source>
</evidence>
<reference evidence="9 10" key="1">
    <citation type="submission" date="2019-10" db="EMBL/GenBank/DDBJ databases">
        <title>Whole genome shotgun sequence of Streptomyces angustmyceticus NBRC 3934.</title>
        <authorList>
            <person name="Hosoyama A."/>
            <person name="Ichikawa N."/>
            <person name="Kimura A."/>
            <person name="Kitahashi Y."/>
            <person name="Komaki H."/>
            <person name="Uohara A."/>
        </authorList>
    </citation>
    <scope>NUCLEOTIDE SEQUENCE [LARGE SCALE GENOMIC DNA]</scope>
    <source>
        <strain evidence="9 10">NBRC 3934</strain>
    </source>
</reference>
<sequence length="348" mass="35328">MPTIKPPATAPPVPDALPAAKVLRRVPLFVTGLCALAVCAALSLALGARSVPLSTVWDALSGTVHGRDALVVTGLRLPRTLIALAVGAALGVGGAVVQGVTRNPLASPTTLGINAGAGFAVVVAIYALHLTRPGQYVWFAFAGAAVAAVFAQALARRAGDLDPARLALGGTVLQLVLLSWTSTVMLASKRSLDEARFWMAGSLAERPLSVLYPVLPTLALGLVLALALAPALNALALGDDAAQALGVRVSRIRVAGGLAVVLLAASAVAVAGPLAFIGLAAPHLVRQLLRTSDHRIVVPGCLIAGPLLLLAADILGRVVIRPSELQVGIISAFLGAPLLALLARKVAR</sequence>
<dbReference type="FunFam" id="1.10.3470.10:FF:000001">
    <property type="entry name" value="Vitamin B12 ABC transporter permease BtuC"/>
    <property type="match status" value="1"/>
</dbReference>
<dbReference type="InterPro" id="IPR037294">
    <property type="entry name" value="ABC_BtuC-like"/>
</dbReference>
<dbReference type="GO" id="GO:0033214">
    <property type="term" value="P:siderophore-iron import into cell"/>
    <property type="evidence" value="ECO:0007669"/>
    <property type="project" value="TreeGrafter"/>
</dbReference>
<dbReference type="SUPFAM" id="SSF81345">
    <property type="entry name" value="ABC transporter involved in vitamin B12 uptake, BtuC"/>
    <property type="match status" value="1"/>
</dbReference>
<dbReference type="Pfam" id="PF01032">
    <property type="entry name" value="FecCD"/>
    <property type="match status" value="1"/>
</dbReference>
<feature type="transmembrane region" description="Helical" evidence="8">
    <location>
        <begin position="167"/>
        <end position="187"/>
    </location>
</feature>
<evidence type="ECO:0000256" key="6">
    <source>
        <dbReference type="ARBA" id="ARBA00022989"/>
    </source>
</evidence>
<dbReference type="Gene3D" id="1.10.3470.10">
    <property type="entry name" value="ABC transporter involved in vitamin B12 uptake, BtuC"/>
    <property type="match status" value="1"/>
</dbReference>
<keyword evidence="4" id="KW-1003">Cell membrane</keyword>
<feature type="transmembrane region" description="Helical" evidence="8">
    <location>
        <begin position="81"/>
        <end position="99"/>
    </location>
</feature>
<organism evidence="9 10">
    <name type="scientific">Streptomyces angustmyceticus</name>
    <dbReference type="NCBI Taxonomy" id="285578"/>
    <lineage>
        <taxon>Bacteria</taxon>
        <taxon>Bacillati</taxon>
        <taxon>Actinomycetota</taxon>
        <taxon>Actinomycetes</taxon>
        <taxon>Kitasatosporales</taxon>
        <taxon>Streptomycetaceae</taxon>
        <taxon>Streptomyces</taxon>
    </lineage>
</organism>
<evidence type="ECO:0000256" key="1">
    <source>
        <dbReference type="ARBA" id="ARBA00004651"/>
    </source>
</evidence>
<feature type="transmembrane region" description="Helical" evidence="8">
    <location>
        <begin position="111"/>
        <end position="129"/>
    </location>
</feature>
<keyword evidence="10" id="KW-1185">Reference proteome</keyword>
<evidence type="ECO:0000313" key="9">
    <source>
        <dbReference type="EMBL" id="GES33245.1"/>
    </source>
</evidence>
<dbReference type="InterPro" id="IPR000522">
    <property type="entry name" value="ABC_transptr_permease_BtuC"/>
</dbReference>
<dbReference type="EMBL" id="BLAG01000018">
    <property type="protein sequence ID" value="GES33245.1"/>
    <property type="molecule type" value="Genomic_DNA"/>
</dbReference>
<keyword evidence="6 8" id="KW-1133">Transmembrane helix</keyword>
<dbReference type="PANTHER" id="PTHR30472">
    <property type="entry name" value="FERRIC ENTEROBACTIN TRANSPORT SYSTEM PERMEASE PROTEIN"/>
    <property type="match status" value="1"/>
</dbReference>
<feature type="transmembrane region" description="Helical" evidence="8">
    <location>
        <begin position="136"/>
        <end position="155"/>
    </location>
</feature>
<proteinExistence type="inferred from homology"/>
<evidence type="ECO:0000313" key="10">
    <source>
        <dbReference type="Proteomes" id="UP000325598"/>
    </source>
</evidence>
<evidence type="ECO:0000256" key="4">
    <source>
        <dbReference type="ARBA" id="ARBA00022475"/>
    </source>
</evidence>
<gene>
    <name evidence="9" type="ORF">San01_57330</name>
</gene>
<dbReference type="PANTHER" id="PTHR30472:SF1">
    <property type="entry name" value="FE(3+) DICITRATE TRANSPORT SYSTEM PERMEASE PROTEIN FECC-RELATED"/>
    <property type="match status" value="1"/>
</dbReference>
<evidence type="ECO:0000256" key="5">
    <source>
        <dbReference type="ARBA" id="ARBA00022692"/>
    </source>
</evidence>
<evidence type="ECO:0000256" key="3">
    <source>
        <dbReference type="ARBA" id="ARBA00022448"/>
    </source>
</evidence>
<dbReference type="Proteomes" id="UP000325598">
    <property type="component" value="Unassembled WGS sequence"/>
</dbReference>